<dbReference type="Pfam" id="PF14522">
    <property type="entry name" value="Cytochrome_C7"/>
    <property type="match status" value="1"/>
</dbReference>
<protein>
    <recommendedName>
        <fullName evidence="2">Cytochrome c7-like domain-containing protein</fullName>
    </recommendedName>
</protein>
<keyword evidence="4" id="KW-1185">Reference proteome</keyword>
<dbReference type="InterPro" id="IPR029467">
    <property type="entry name" value="Cyt_c7-like"/>
</dbReference>
<evidence type="ECO:0000313" key="3">
    <source>
        <dbReference type="EMBL" id="GAA5480856.1"/>
    </source>
</evidence>
<dbReference type="SUPFAM" id="SSF48695">
    <property type="entry name" value="Multiheme cytochromes"/>
    <property type="match status" value="1"/>
</dbReference>
<dbReference type="PANTHER" id="PTHR39425:SF1">
    <property type="entry name" value="CYTOCHROME C7-LIKE DOMAIN-CONTAINING PROTEIN"/>
    <property type="match status" value="1"/>
</dbReference>
<evidence type="ECO:0000256" key="1">
    <source>
        <dbReference type="SAM" id="Phobius"/>
    </source>
</evidence>
<dbReference type="InterPro" id="IPR036280">
    <property type="entry name" value="Multihaem_cyt_sf"/>
</dbReference>
<dbReference type="PANTHER" id="PTHR39425">
    <property type="entry name" value="LIPOPROTEIN CYTOCHROME C"/>
    <property type="match status" value="1"/>
</dbReference>
<comment type="caution">
    <text evidence="3">The sequence shown here is derived from an EMBL/GenBank/DDBJ whole genome shotgun (WGS) entry which is preliminary data.</text>
</comment>
<name>A0ABP9UKI7_9BACT</name>
<feature type="domain" description="Cytochrome c7-like" evidence="2">
    <location>
        <begin position="56"/>
        <end position="98"/>
    </location>
</feature>
<dbReference type="Gene3D" id="3.90.10.10">
    <property type="entry name" value="Cytochrome C3"/>
    <property type="match status" value="2"/>
</dbReference>
<dbReference type="EMBL" id="BAABRI010000001">
    <property type="protein sequence ID" value="GAA5480856.1"/>
    <property type="molecule type" value="Genomic_DNA"/>
</dbReference>
<gene>
    <name evidence="3" type="ORF">Hsar01_00060</name>
</gene>
<dbReference type="RefSeq" id="WP_353565014.1">
    <property type="nucleotide sequence ID" value="NZ_BAABRI010000001.1"/>
</dbReference>
<dbReference type="CDD" id="cd08168">
    <property type="entry name" value="Cytochrom_C3"/>
    <property type="match status" value="1"/>
</dbReference>
<keyword evidence="1" id="KW-1133">Transmembrane helix</keyword>
<organism evidence="3 4">
    <name type="scientific">Haloferula sargassicola</name>
    <dbReference type="NCBI Taxonomy" id="490096"/>
    <lineage>
        <taxon>Bacteria</taxon>
        <taxon>Pseudomonadati</taxon>
        <taxon>Verrucomicrobiota</taxon>
        <taxon>Verrucomicrobiia</taxon>
        <taxon>Verrucomicrobiales</taxon>
        <taxon>Verrucomicrobiaceae</taxon>
        <taxon>Haloferula</taxon>
    </lineage>
</organism>
<sequence length="223" mass="25091">MTEPSHSPLFGPRANSKLRWLLATGAFIAVAGATTWFVLPRSDWNTGIGNPPEQPVQFSHQHHVDQLGIDCRYCHSSVESSPTAGLPATEVCMTCHSQLFTDSPMLEPVRRSWLNDEPIVWKRVHNLADYVYFNHAAHVNKGVSCVQCHGRVDRMPAVSKAHSLHMRWCLECHEHPGPRLRPPEETYDLAAAIQPVSENTSRELLKTYRVQTRGLTDCATCHH</sequence>
<dbReference type="Proteomes" id="UP001476282">
    <property type="component" value="Unassembled WGS sequence"/>
</dbReference>
<proteinExistence type="predicted"/>
<keyword evidence="1" id="KW-0812">Transmembrane</keyword>
<feature type="transmembrane region" description="Helical" evidence="1">
    <location>
        <begin position="20"/>
        <end position="39"/>
    </location>
</feature>
<evidence type="ECO:0000313" key="4">
    <source>
        <dbReference type="Proteomes" id="UP001476282"/>
    </source>
</evidence>
<accession>A0ABP9UKI7</accession>
<reference evidence="3 4" key="1">
    <citation type="submission" date="2024-02" db="EMBL/GenBank/DDBJ databases">
        <title>Haloferula sargassicola NBRC 104335.</title>
        <authorList>
            <person name="Ichikawa N."/>
            <person name="Katano-Makiyama Y."/>
            <person name="Hidaka K."/>
        </authorList>
    </citation>
    <scope>NUCLEOTIDE SEQUENCE [LARGE SCALE GENOMIC DNA]</scope>
    <source>
        <strain evidence="3 4">NBRC 104335</strain>
    </source>
</reference>
<keyword evidence="1" id="KW-0472">Membrane</keyword>
<evidence type="ECO:0000259" key="2">
    <source>
        <dbReference type="Pfam" id="PF14522"/>
    </source>
</evidence>